<feature type="transmembrane region" description="Helical" evidence="1">
    <location>
        <begin position="7"/>
        <end position="38"/>
    </location>
</feature>
<comment type="caution">
    <text evidence="2">The sequence shown here is derived from an EMBL/GenBank/DDBJ whole genome shotgun (WGS) entry which is preliminary data.</text>
</comment>
<dbReference type="RefSeq" id="WP_088076096.1">
    <property type="nucleotide sequence ID" value="NZ_JAHQCR010000045.1"/>
</dbReference>
<proteinExistence type="predicted"/>
<keyword evidence="1" id="KW-1133">Transmembrane helix</keyword>
<feature type="transmembrane region" description="Helical" evidence="1">
    <location>
        <begin position="50"/>
        <end position="83"/>
    </location>
</feature>
<keyword evidence="2" id="KW-0282">Flagellum</keyword>
<dbReference type="EMBL" id="JAHQCR010000045">
    <property type="protein sequence ID" value="MBU9721929.1"/>
    <property type="molecule type" value="Genomic_DNA"/>
</dbReference>
<gene>
    <name evidence="2" type="ORF">KS407_10830</name>
</gene>
<keyword evidence="3" id="KW-1185">Reference proteome</keyword>
<evidence type="ECO:0000313" key="3">
    <source>
        <dbReference type="Proteomes" id="UP000790580"/>
    </source>
</evidence>
<sequence length="103" mass="11700">MKKFMWFILALIALFILIANIGPLILLGVSVFLLYLIFKQFIKSPSTAGKVFWVIVGLIVLSIAVSNIYAVLGLVAIYFLYFIYQKWQEDKSISFNKNTSTAK</sequence>
<accession>A0ABS6JTL7</accession>
<protein>
    <submittedName>
        <fullName evidence="2">Flagellar basal body rod protein</fullName>
    </submittedName>
</protein>
<reference evidence="2 3" key="1">
    <citation type="submission" date="2021-06" db="EMBL/GenBank/DDBJ databases">
        <title>Bacillus sp. RD4P76, an endophyte from a halophyte.</title>
        <authorList>
            <person name="Sun J.-Q."/>
        </authorList>
    </citation>
    <scope>NUCLEOTIDE SEQUENCE [LARGE SCALE GENOMIC DNA]</scope>
    <source>
        <strain evidence="2 3">JCM 17098</strain>
    </source>
</reference>
<organism evidence="2 3">
    <name type="scientific">Evansella alkalicola</name>
    <dbReference type="NCBI Taxonomy" id="745819"/>
    <lineage>
        <taxon>Bacteria</taxon>
        <taxon>Bacillati</taxon>
        <taxon>Bacillota</taxon>
        <taxon>Bacilli</taxon>
        <taxon>Bacillales</taxon>
        <taxon>Bacillaceae</taxon>
        <taxon>Evansella</taxon>
    </lineage>
</organism>
<keyword evidence="1" id="KW-0812">Transmembrane</keyword>
<name>A0ABS6JTL7_9BACI</name>
<keyword evidence="1" id="KW-0472">Membrane</keyword>
<dbReference type="Proteomes" id="UP000790580">
    <property type="component" value="Unassembled WGS sequence"/>
</dbReference>
<evidence type="ECO:0000313" key="2">
    <source>
        <dbReference type="EMBL" id="MBU9721929.1"/>
    </source>
</evidence>
<evidence type="ECO:0000256" key="1">
    <source>
        <dbReference type="SAM" id="Phobius"/>
    </source>
</evidence>
<keyword evidence="2" id="KW-0969">Cilium</keyword>
<keyword evidence="2" id="KW-0966">Cell projection</keyword>